<feature type="domain" description="Flavin reductase like" evidence="5">
    <location>
        <begin position="19"/>
        <end position="173"/>
    </location>
</feature>
<dbReference type="PANTHER" id="PTHR33798">
    <property type="entry name" value="FLAVOPROTEIN OXYGENASE"/>
    <property type="match status" value="1"/>
</dbReference>
<dbReference type="RefSeq" id="WP_160936464.1">
    <property type="nucleotide sequence ID" value="NZ_SNVJ01000005.1"/>
</dbReference>
<comment type="caution">
    <text evidence="6">The sequence shown here is derived from an EMBL/GenBank/DDBJ whole genome shotgun (WGS) entry which is preliminary data.</text>
</comment>
<evidence type="ECO:0000313" key="6">
    <source>
        <dbReference type="EMBL" id="MXP63353.1"/>
    </source>
</evidence>
<dbReference type="AlphaFoldDB" id="A0A845B6U1"/>
<organism evidence="6 7">
    <name type="scientific">Teichococcus coralli</name>
    <dbReference type="NCBI Taxonomy" id="2545983"/>
    <lineage>
        <taxon>Bacteria</taxon>
        <taxon>Pseudomonadati</taxon>
        <taxon>Pseudomonadota</taxon>
        <taxon>Alphaproteobacteria</taxon>
        <taxon>Acetobacterales</taxon>
        <taxon>Roseomonadaceae</taxon>
        <taxon>Roseomonas</taxon>
    </lineage>
</organism>
<dbReference type="Pfam" id="PF01613">
    <property type="entry name" value="Flavin_Reduct"/>
    <property type="match status" value="1"/>
</dbReference>
<keyword evidence="7" id="KW-1185">Reference proteome</keyword>
<sequence>MQFDFDKLSVAERYKLLTSTVVPRPIAWVVTQDAAGVVNAAPFSFFNAFSSDPAIVGVSVGGSPRGPGDKDTLANIKATGQFVVCLVSEATAQAMNITAIDMPPGVDELAEAGLTPVPSRRVKPPRIAESPVAMECETFQLVPLGGNTLVLGRVLSMEMRDDCVADPAKLYIDTPRMELLGRLHGRGWYARTTDRVEIPRITWDTWQARKAGKPD</sequence>
<dbReference type="InterPro" id="IPR012349">
    <property type="entry name" value="Split_barrel_FMN-bd"/>
</dbReference>
<accession>A0A845B6U1</accession>
<name>A0A845B6U1_9PROT</name>
<evidence type="ECO:0000313" key="7">
    <source>
        <dbReference type="Proteomes" id="UP000460715"/>
    </source>
</evidence>
<dbReference type="Proteomes" id="UP000460715">
    <property type="component" value="Unassembled WGS sequence"/>
</dbReference>
<dbReference type="SUPFAM" id="SSF50475">
    <property type="entry name" value="FMN-binding split barrel"/>
    <property type="match status" value="1"/>
</dbReference>
<dbReference type="InterPro" id="IPR002563">
    <property type="entry name" value="Flavin_Rdtase-like_dom"/>
</dbReference>
<dbReference type="SMART" id="SM00903">
    <property type="entry name" value="Flavin_Reduct"/>
    <property type="match status" value="1"/>
</dbReference>
<comment type="cofactor">
    <cofactor evidence="1">
        <name>FMN</name>
        <dbReference type="ChEBI" id="CHEBI:58210"/>
    </cofactor>
</comment>
<proteinExistence type="inferred from homology"/>
<evidence type="ECO:0000256" key="4">
    <source>
        <dbReference type="ARBA" id="ARBA00038054"/>
    </source>
</evidence>
<gene>
    <name evidence="6" type="ORF">E0493_08305</name>
</gene>
<dbReference type="GO" id="GO:0010181">
    <property type="term" value="F:FMN binding"/>
    <property type="evidence" value="ECO:0007669"/>
    <property type="project" value="InterPro"/>
</dbReference>
<keyword evidence="2" id="KW-0285">Flavoprotein</keyword>
<reference evidence="6 7" key="1">
    <citation type="submission" date="2019-03" db="EMBL/GenBank/DDBJ databases">
        <title>Roseomonas sp. a novel Roseomonas species isolated from Sea whip Gorgonian.</title>
        <authorList>
            <person name="Li F."/>
            <person name="Pan X."/>
            <person name="Huang S."/>
            <person name="Li Z."/>
            <person name="Meng B."/>
        </authorList>
    </citation>
    <scope>NUCLEOTIDE SEQUENCE [LARGE SCALE GENOMIC DNA]</scope>
    <source>
        <strain evidence="6 7">M0104</strain>
    </source>
</reference>
<dbReference type="GO" id="GO:0016646">
    <property type="term" value="F:oxidoreductase activity, acting on the CH-NH group of donors, NAD or NADP as acceptor"/>
    <property type="evidence" value="ECO:0007669"/>
    <property type="project" value="UniProtKB-ARBA"/>
</dbReference>
<keyword evidence="3" id="KW-0288">FMN</keyword>
<dbReference type="PANTHER" id="PTHR33798:SF5">
    <property type="entry name" value="FLAVIN REDUCTASE LIKE DOMAIN-CONTAINING PROTEIN"/>
    <property type="match status" value="1"/>
</dbReference>
<protein>
    <submittedName>
        <fullName evidence="6">Flavin reductase family protein</fullName>
    </submittedName>
</protein>
<evidence type="ECO:0000256" key="2">
    <source>
        <dbReference type="ARBA" id="ARBA00022630"/>
    </source>
</evidence>
<evidence type="ECO:0000256" key="3">
    <source>
        <dbReference type="ARBA" id="ARBA00022643"/>
    </source>
</evidence>
<evidence type="ECO:0000256" key="1">
    <source>
        <dbReference type="ARBA" id="ARBA00001917"/>
    </source>
</evidence>
<comment type="similarity">
    <text evidence="4">Belongs to the flavoredoxin family.</text>
</comment>
<evidence type="ECO:0000259" key="5">
    <source>
        <dbReference type="SMART" id="SM00903"/>
    </source>
</evidence>
<dbReference type="Gene3D" id="2.30.110.10">
    <property type="entry name" value="Electron Transport, Fmn-binding Protein, Chain A"/>
    <property type="match status" value="1"/>
</dbReference>
<dbReference type="EMBL" id="SNVJ01000005">
    <property type="protein sequence ID" value="MXP63353.1"/>
    <property type="molecule type" value="Genomic_DNA"/>
</dbReference>
<dbReference type="OrthoDB" id="9783347at2"/>